<dbReference type="Gramene" id="TVU44761">
    <property type="protein sequence ID" value="TVU44761"/>
    <property type="gene ID" value="EJB05_04217"/>
</dbReference>
<dbReference type="PANTHER" id="PTHR35828:SF28">
    <property type="entry name" value="F-BOX DOMAIN CONTAINING PROTEIN"/>
    <property type="match status" value="1"/>
</dbReference>
<evidence type="ECO:0000259" key="1">
    <source>
        <dbReference type="Pfam" id="PF24523"/>
    </source>
</evidence>
<dbReference type="PANTHER" id="PTHR35828">
    <property type="entry name" value="OS08G0203800 PROTEIN-RELATED"/>
    <property type="match status" value="1"/>
</dbReference>
<accession>A0A5J9W9V5</accession>
<dbReference type="OrthoDB" id="686822at2759"/>
<gene>
    <name evidence="2" type="ORF">EJB05_04217</name>
</gene>
<dbReference type="AlphaFoldDB" id="A0A5J9W9V5"/>
<name>A0A5J9W9V5_9POAL</name>
<proteinExistence type="predicted"/>
<feature type="domain" description="DUF7595" evidence="1">
    <location>
        <begin position="77"/>
        <end position="401"/>
    </location>
</feature>
<keyword evidence="3" id="KW-1185">Reference proteome</keyword>
<feature type="non-terminal residue" evidence="2">
    <location>
        <position position="1"/>
    </location>
</feature>
<dbReference type="InterPro" id="IPR056016">
    <property type="entry name" value="DUF7595"/>
</dbReference>
<comment type="caution">
    <text evidence="2">The sequence shown here is derived from an EMBL/GenBank/DDBJ whole genome shotgun (WGS) entry which is preliminary data.</text>
</comment>
<evidence type="ECO:0000313" key="3">
    <source>
        <dbReference type="Proteomes" id="UP000324897"/>
    </source>
</evidence>
<sequence>MEAPPPREPLPVHILLDIVARSDDVATVAVRFAAVSKQLRRAILGTGFLRHLADRGFNPALLLGVSYAAYGGAGTVPPRPSPRLHFDANILQSSFKHMASRDGVVVLWQRPDDVRVCNTVTGRVDTLPPCIDDKHRFGNYGDMYPPALRAVVGDRNKFGNGGIYPPALLAVGRADRSFELLVMDKCLRCRIFSSKDDDGRGQWGDACFVRPPPDRDHWTMFAPDTDIAAAVIGRTVHWVCYPDPSWMPGNPLPGKFVLAVHADAAVATAIELPEGYVRTTGSSTQLLAVTADGRLSLVVAEPEVVSTWTLLPKGWSRQVVISRQRINEQVVAPGVDASRPVWFQFEQGFGEVSGTVLLWMDKVGLVQLNVRTKKVVLLRRYVEGKTNGVNRACLHEMNLYAYQPLSSRDGLLVLLGPESRREELHVCNSFTGVITTLPSMDVGPDNWENAIYYYPAILDVGRAGRDFEVLAMDQCLRTRIFSSSGGVGKWGAIRVAKAPPEYKSCGGIKQLVLHNSPAVVGRTVHWICHAKVGPAIEEEEMFVLALHADDAAQATAIEMPPGYPYIESTDMQTCTVQIAAVDGKLSVVMAESEVVSVSTRSPEGWIRQAVFRKREISRQVNGTRGFREVRFEGFGERSGTVLFWMDTVGLVRLSLDARKAVVVREYIELMDLQYAVTASSSRANTSTSNSPYLPYVVSHVQWGCPTLTGIPTERWAVKIGAAVEDKRSSSFPEYKASLVSSAKLLSMQEHIKIHKKIAQ</sequence>
<dbReference type="Pfam" id="PF24523">
    <property type="entry name" value="DUF7595"/>
    <property type="match status" value="1"/>
</dbReference>
<protein>
    <recommendedName>
        <fullName evidence="1">DUF7595 domain-containing protein</fullName>
    </recommendedName>
</protein>
<organism evidence="2 3">
    <name type="scientific">Eragrostis curvula</name>
    <name type="common">weeping love grass</name>
    <dbReference type="NCBI Taxonomy" id="38414"/>
    <lineage>
        <taxon>Eukaryota</taxon>
        <taxon>Viridiplantae</taxon>
        <taxon>Streptophyta</taxon>
        <taxon>Embryophyta</taxon>
        <taxon>Tracheophyta</taxon>
        <taxon>Spermatophyta</taxon>
        <taxon>Magnoliopsida</taxon>
        <taxon>Liliopsida</taxon>
        <taxon>Poales</taxon>
        <taxon>Poaceae</taxon>
        <taxon>PACMAD clade</taxon>
        <taxon>Chloridoideae</taxon>
        <taxon>Eragrostideae</taxon>
        <taxon>Eragrostidinae</taxon>
        <taxon>Eragrostis</taxon>
    </lineage>
</organism>
<dbReference type="Proteomes" id="UP000324897">
    <property type="component" value="Chromosome 5"/>
</dbReference>
<dbReference type="EMBL" id="RWGY01000004">
    <property type="protein sequence ID" value="TVU44761.1"/>
    <property type="molecule type" value="Genomic_DNA"/>
</dbReference>
<reference evidence="2 3" key="1">
    <citation type="journal article" date="2019" name="Sci. Rep.">
        <title>A high-quality genome of Eragrostis curvula grass provides insights into Poaceae evolution and supports new strategies to enhance forage quality.</title>
        <authorList>
            <person name="Carballo J."/>
            <person name="Santos B.A.C.M."/>
            <person name="Zappacosta D."/>
            <person name="Garbus I."/>
            <person name="Selva J.P."/>
            <person name="Gallo C.A."/>
            <person name="Diaz A."/>
            <person name="Albertini E."/>
            <person name="Caccamo M."/>
            <person name="Echenique V."/>
        </authorList>
    </citation>
    <scope>NUCLEOTIDE SEQUENCE [LARGE SCALE GENOMIC DNA]</scope>
    <source>
        <strain evidence="3">cv. Victoria</strain>
        <tissue evidence="2">Leaf</tissue>
    </source>
</reference>
<evidence type="ECO:0000313" key="2">
    <source>
        <dbReference type="EMBL" id="TVU44761.1"/>
    </source>
</evidence>